<sequence length="191" mass="21235">MLVNSTVQGRDDNFACRITLHCSLPEHPDIEETDTTKRGVEISGRLVILKADEDEASRHRALSIRVSGALSFARARGLAKEKISQFYDNLLKLLDILCLWDKPSHIFNCDESGLQLTYKPQKIISKHGKRDVVSQTNCEKGDNVSVMACVSSSSHYAPPFVVMKGQCLNENYEIGMPPGTEMVVSDSGYMQ</sequence>
<keyword evidence="2" id="KW-1185">Reference proteome</keyword>
<evidence type="ECO:0000313" key="2">
    <source>
        <dbReference type="Proteomes" id="UP001159363"/>
    </source>
</evidence>
<evidence type="ECO:0000313" key="1">
    <source>
        <dbReference type="EMBL" id="KAJ8875508.1"/>
    </source>
</evidence>
<reference evidence="1 2" key="1">
    <citation type="submission" date="2023-02" db="EMBL/GenBank/DDBJ databases">
        <title>LHISI_Scaffold_Assembly.</title>
        <authorList>
            <person name="Stuart O.P."/>
            <person name="Cleave R."/>
            <person name="Magrath M.J.L."/>
            <person name="Mikheyev A.S."/>
        </authorList>
    </citation>
    <scope>NUCLEOTIDE SEQUENCE [LARGE SCALE GENOMIC DNA]</scope>
    <source>
        <strain evidence="1">Daus_M_001</strain>
        <tissue evidence="1">Leg muscle</tissue>
    </source>
</reference>
<name>A0ABQ9GU31_9NEOP</name>
<organism evidence="1 2">
    <name type="scientific">Dryococelus australis</name>
    <dbReference type="NCBI Taxonomy" id="614101"/>
    <lineage>
        <taxon>Eukaryota</taxon>
        <taxon>Metazoa</taxon>
        <taxon>Ecdysozoa</taxon>
        <taxon>Arthropoda</taxon>
        <taxon>Hexapoda</taxon>
        <taxon>Insecta</taxon>
        <taxon>Pterygota</taxon>
        <taxon>Neoptera</taxon>
        <taxon>Polyneoptera</taxon>
        <taxon>Phasmatodea</taxon>
        <taxon>Verophasmatodea</taxon>
        <taxon>Anareolatae</taxon>
        <taxon>Phasmatidae</taxon>
        <taxon>Eurycanthinae</taxon>
        <taxon>Dryococelus</taxon>
    </lineage>
</organism>
<evidence type="ECO:0008006" key="3">
    <source>
        <dbReference type="Google" id="ProtNLM"/>
    </source>
</evidence>
<gene>
    <name evidence="1" type="ORF">PR048_023403</name>
</gene>
<protein>
    <recommendedName>
        <fullName evidence="3">DDE Tnp4 domain-containing protein</fullName>
    </recommendedName>
</protein>
<dbReference type="EMBL" id="JARBHB010000009">
    <property type="protein sequence ID" value="KAJ8875508.1"/>
    <property type="molecule type" value="Genomic_DNA"/>
</dbReference>
<comment type="caution">
    <text evidence="1">The sequence shown here is derived from an EMBL/GenBank/DDBJ whole genome shotgun (WGS) entry which is preliminary data.</text>
</comment>
<dbReference type="Proteomes" id="UP001159363">
    <property type="component" value="Chromosome 8"/>
</dbReference>
<accession>A0ABQ9GU31</accession>
<proteinExistence type="predicted"/>